<name>A0ABX5QNB0_9LACO</name>
<dbReference type="Proteomes" id="UP000286907">
    <property type="component" value="Chromosome"/>
</dbReference>
<evidence type="ECO:0000313" key="1">
    <source>
        <dbReference type="EMBL" id="QAS70233.1"/>
    </source>
</evidence>
<accession>A0ABX5QNB0</accession>
<gene>
    <name evidence="1" type="ORF">DLJ48_06705</name>
</gene>
<protein>
    <submittedName>
        <fullName evidence="1">Uncharacterized protein</fullName>
    </submittedName>
</protein>
<proteinExistence type="predicted"/>
<organism evidence="1 2">
    <name type="scientific">Oenococcus sicerae</name>
    <dbReference type="NCBI Taxonomy" id="2203724"/>
    <lineage>
        <taxon>Bacteria</taxon>
        <taxon>Bacillati</taxon>
        <taxon>Bacillota</taxon>
        <taxon>Bacilli</taxon>
        <taxon>Lactobacillales</taxon>
        <taxon>Lactobacillaceae</taxon>
        <taxon>Oenococcus</taxon>
    </lineage>
</organism>
<dbReference type="EMBL" id="CP029684">
    <property type="protein sequence ID" value="QAS70233.1"/>
    <property type="molecule type" value="Genomic_DNA"/>
</dbReference>
<sequence length="66" mass="7636">MVARLKLPPNEKYLVGVIEAAGLLNRNPDYFNKNIRYSRVFLNMGIEKQGGQFSTELLKKYSIEMK</sequence>
<keyword evidence="2" id="KW-1185">Reference proteome</keyword>
<dbReference type="RefSeq" id="WP_128686701.1">
    <property type="nucleotide sequence ID" value="NZ_CP029684.2"/>
</dbReference>
<evidence type="ECO:0000313" key="2">
    <source>
        <dbReference type="Proteomes" id="UP000286907"/>
    </source>
</evidence>
<reference evidence="1 2" key="1">
    <citation type="journal article" date="2019" name="Syst. Appl. Microbiol.">
        <title>Oenococcus sicerae sp. nov., isolated from French cider.</title>
        <authorList>
            <person name="Cousin F.J."/>
            <person name="Le Guellec R."/>
            <person name="Chagnot C."/>
            <person name="Goux D."/>
            <person name="Dalmasso M."/>
            <person name="Laplace J.M."/>
            <person name="Cretenet M."/>
        </authorList>
    </citation>
    <scope>NUCLEOTIDE SEQUENCE [LARGE SCALE GENOMIC DNA]</scope>
    <source>
        <strain evidence="1 2">UCMA 15228</strain>
    </source>
</reference>